<accession>V5G7A8</accession>
<dbReference type="InterPro" id="IPR011013">
    <property type="entry name" value="Gal_mutarotase_sf_dom"/>
</dbReference>
<evidence type="ECO:0000313" key="6">
    <source>
        <dbReference type="Proteomes" id="UP000018001"/>
    </source>
</evidence>
<dbReference type="GO" id="GO:0030246">
    <property type="term" value="F:carbohydrate binding"/>
    <property type="evidence" value="ECO:0007669"/>
    <property type="project" value="InterPro"/>
</dbReference>
<name>V5G7A8_BYSSN</name>
<dbReference type="Proteomes" id="UP000018001">
    <property type="component" value="Unassembled WGS sequence"/>
</dbReference>
<dbReference type="GO" id="GO:0006006">
    <property type="term" value="P:glucose metabolic process"/>
    <property type="evidence" value="ECO:0007669"/>
    <property type="project" value="TreeGrafter"/>
</dbReference>
<keyword evidence="4" id="KW-0472">Membrane</keyword>
<dbReference type="InParanoid" id="V5G7A8"/>
<dbReference type="Gene3D" id="2.70.98.10">
    <property type="match status" value="1"/>
</dbReference>
<gene>
    <name evidence="5" type="ORF">PVAR5_5452</name>
</gene>
<evidence type="ECO:0000256" key="3">
    <source>
        <dbReference type="ARBA" id="ARBA00023277"/>
    </source>
</evidence>
<dbReference type="PANTHER" id="PTHR10091">
    <property type="entry name" value="ALDOSE-1-EPIMERASE"/>
    <property type="match status" value="1"/>
</dbReference>
<dbReference type="InterPro" id="IPR047215">
    <property type="entry name" value="Galactose_mutarotase-like"/>
</dbReference>
<dbReference type="PANTHER" id="PTHR10091:SF6">
    <property type="entry name" value="1-EPIMERASE, PUTATIVE (AFU_ORTHOLOGUE AFUA_3G13240)-RELATED"/>
    <property type="match status" value="1"/>
</dbReference>
<feature type="transmembrane region" description="Helical" evidence="4">
    <location>
        <begin position="23"/>
        <end position="44"/>
    </location>
</feature>
<reference evidence="6" key="1">
    <citation type="journal article" date="2014" name="Genome Announc.">
        <title>Draft genome sequence of the formaldehyde-resistant fungus Byssochlamys spectabilis No. 5 (anamorph Paecilomyces variotii No. 5) (NBRC109023).</title>
        <authorList>
            <person name="Oka T."/>
            <person name="Ekino K."/>
            <person name="Fukuda K."/>
            <person name="Nomura Y."/>
        </authorList>
    </citation>
    <scope>NUCLEOTIDE SEQUENCE [LARGE SCALE GENOMIC DNA]</scope>
    <source>
        <strain evidence="6">No. 5 / NBRC 109023</strain>
    </source>
</reference>
<dbReference type="eggNOG" id="KOG1604">
    <property type="taxonomic scope" value="Eukaryota"/>
</dbReference>
<comment type="caution">
    <text evidence="5">The sequence shown here is derived from an EMBL/GenBank/DDBJ whole genome shotgun (WGS) entry which is preliminary data.</text>
</comment>
<dbReference type="OrthoDB" id="274691at2759"/>
<dbReference type="HOGENOM" id="CLU_031753_0_0_1"/>
<dbReference type="Pfam" id="PF01263">
    <property type="entry name" value="Aldose_epim"/>
    <property type="match status" value="1"/>
</dbReference>
<keyword evidence="4" id="KW-1133">Transmembrane helix</keyword>
<evidence type="ECO:0000256" key="4">
    <source>
        <dbReference type="SAM" id="Phobius"/>
    </source>
</evidence>
<keyword evidence="3" id="KW-0119">Carbohydrate metabolism</keyword>
<keyword evidence="4" id="KW-0812">Transmembrane</keyword>
<keyword evidence="6" id="KW-1185">Reference proteome</keyword>
<dbReference type="CDD" id="cd09019">
    <property type="entry name" value="galactose_mutarotase_like"/>
    <property type="match status" value="1"/>
</dbReference>
<organism evidence="5 6">
    <name type="scientific">Byssochlamys spectabilis (strain No. 5 / NBRC 109023)</name>
    <name type="common">Paecilomyces variotii</name>
    <dbReference type="NCBI Taxonomy" id="1356009"/>
    <lineage>
        <taxon>Eukaryota</taxon>
        <taxon>Fungi</taxon>
        <taxon>Dikarya</taxon>
        <taxon>Ascomycota</taxon>
        <taxon>Pezizomycotina</taxon>
        <taxon>Eurotiomycetes</taxon>
        <taxon>Eurotiomycetidae</taxon>
        <taxon>Eurotiales</taxon>
        <taxon>Thermoascaceae</taxon>
        <taxon>Paecilomyces</taxon>
    </lineage>
</organism>
<dbReference type="SUPFAM" id="SSF74650">
    <property type="entry name" value="Galactose mutarotase-like"/>
    <property type="match status" value="1"/>
</dbReference>
<dbReference type="InterPro" id="IPR008183">
    <property type="entry name" value="Aldose_1/G6P_1-epimerase"/>
</dbReference>
<dbReference type="EMBL" id="BAUL01000175">
    <property type="protein sequence ID" value="GAD96787.1"/>
    <property type="molecule type" value="Genomic_DNA"/>
</dbReference>
<comment type="similarity">
    <text evidence="1">Belongs to the aldose epimerase family.</text>
</comment>
<evidence type="ECO:0000256" key="2">
    <source>
        <dbReference type="ARBA" id="ARBA00023235"/>
    </source>
</evidence>
<keyword evidence="2" id="KW-0413">Isomerase</keyword>
<protein>
    <submittedName>
        <fullName evidence="5">Aldose 1-epimerase</fullName>
    </submittedName>
</protein>
<sequence>MVHKGAASRLMAGSRSLLCPARVSLRLLVVYGLIFITVTLSFGFKMHMKQYLPVALSVLPALASPTPASQGTAASQTTDDDFKVYTISAENITAKFIPYGARLTSLLVPDRSGNIQDVVVGYDDPKQYLHDTETNHTFFGAVVGRYANRIKNGTFEIGTKEYHIPENENGGIDTLHGGTVGYDQRNWTVTASSESTVTFSLLDSGFEDFPGDVITHATFSVDAERSPENPNGLPRLTTKLVSLALTEKTPIMLANHIYWNLNAFKEETILNDTFLQLPLSQRYVATDGILIPNGTISDVAQSTHGVMDFTSGKLVGQDLQYSEGVCGTGCTGYDNCFIVDRPPAVAAPDSMASVVKMNSSTTGIALEVMTNQQALQIYACNGQNGTIPVKESQVKRNDGGAKYVNKHGCLVIETEGWIDGINNPQWGQLPYQEFSPESEPAVNWATYTFSTIP</sequence>
<dbReference type="FunFam" id="2.70.98.10:FF:000014">
    <property type="entry name" value="Aldose 1-epimerase, putative"/>
    <property type="match status" value="1"/>
</dbReference>
<dbReference type="GO" id="GO:0033499">
    <property type="term" value="P:galactose catabolic process via UDP-galactose, Leloir pathway"/>
    <property type="evidence" value="ECO:0007669"/>
    <property type="project" value="TreeGrafter"/>
</dbReference>
<dbReference type="InterPro" id="IPR014718">
    <property type="entry name" value="GH-type_carb-bd"/>
</dbReference>
<dbReference type="GO" id="GO:0004034">
    <property type="term" value="F:aldose 1-epimerase activity"/>
    <property type="evidence" value="ECO:0007669"/>
    <property type="project" value="TreeGrafter"/>
</dbReference>
<evidence type="ECO:0000256" key="1">
    <source>
        <dbReference type="ARBA" id="ARBA00006206"/>
    </source>
</evidence>
<dbReference type="AlphaFoldDB" id="V5G7A8"/>
<evidence type="ECO:0000313" key="5">
    <source>
        <dbReference type="EMBL" id="GAD96787.1"/>
    </source>
</evidence>
<proteinExistence type="inferred from homology"/>